<keyword evidence="8" id="KW-1185">Reference proteome</keyword>
<evidence type="ECO:0000256" key="5">
    <source>
        <dbReference type="SAM" id="Phobius"/>
    </source>
</evidence>
<dbReference type="InterPro" id="IPR007267">
    <property type="entry name" value="GtrA_DPMS_TM"/>
</dbReference>
<evidence type="ECO:0000313" key="7">
    <source>
        <dbReference type="EMBL" id="TWO70551.1"/>
    </source>
</evidence>
<organism evidence="7 8">
    <name type="scientific">Caenimonas sedimenti</name>
    <dbReference type="NCBI Taxonomy" id="2596921"/>
    <lineage>
        <taxon>Bacteria</taxon>
        <taxon>Pseudomonadati</taxon>
        <taxon>Pseudomonadota</taxon>
        <taxon>Betaproteobacteria</taxon>
        <taxon>Burkholderiales</taxon>
        <taxon>Comamonadaceae</taxon>
        <taxon>Caenimonas</taxon>
    </lineage>
</organism>
<gene>
    <name evidence="7" type="ORF">FN976_13370</name>
</gene>
<comment type="caution">
    <text evidence="7">The sequence shown here is derived from an EMBL/GenBank/DDBJ whole genome shotgun (WGS) entry which is preliminary data.</text>
</comment>
<evidence type="ECO:0000256" key="1">
    <source>
        <dbReference type="ARBA" id="ARBA00004141"/>
    </source>
</evidence>
<dbReference type="GO" id="GO:0000271">
    <property type="term" value="P:polysaccharide biosynthetic process"/>
    <property type="evidence" value="ECO:0007669"/>
    <property type="project" value="InterPro"/>
</dbReference>
<comment type="subcellular location">
    <subcellularLocation>
        <location evidence="1">Membrane</location>
        <topology evidence="1">Multi-pass membrane protein</topology>
    </subcellularLocation>
</comment>
<dbReference type="OrthoDB" id="7060875at2"/>
<keyword evidence="2 5" id="KW-0812">Transmembrane</keyword>
<sequence>MMRAFASRQFLAFLVTGGIAALVNFGSRIVLNLWMPFPVAVVVAYLLGMVTAFLLARAFVFAGSTQSVQRSATFFVLVNLVAIAQTWIISVALAYYVLPALGVRAFVNEIAHGIGVMVPVFTSYLGHKRFSFR</sequence>
<name>A0A562ZQC0_9BURK</name>
<feature type="transmembrane region" description="Helical" evidence="5">
    <location>
        <begin position="72"/>
        <end position="98"/>
    </location>
</feature>
<protein>
    <submittedName>
        <fullName evidence="7">GtrA family protein</fullName>
    </submittedName>
</protein>
<evidence type="ECO:0000256" key="3">
    <source>
        <dbReference type="ARBA" id="ARBA00022989"/>
    </source>
</evidence>
<accession>A0A562ZQC0</accession>
<keyword evidence="3 5" id="KW-1133">Transmembrane helix</keyword>
<dbReference type="Proteomes" id="UP000318199">
    <property type="component" value="Unassembled WGS sequence"/>
</dbReference>
<dbReference type="AlphaFoldDB" id="A0A562ZQC0"/>
<feature type="transmembrane region" description="Helical" evidence="5">
    <location>
        <begin position="35"/>
        <end position="60"/>
    </location>
</feature>
<dbReference type="Pfam" id="PF04138">
    <property type="entry name" value="GtrA_DPMS_TM"/>
    <property type="match status" value="1"/>
</dbReference>
<feature type="transmembrane region" description="Helical" evidence="5">
    <location>
        <begin position="110"/>
        <end position="127"/>
    </location>
</feature>
<evidence type="ECO:0000256" key="2">
    <source>
        <dbReference type="ARBA" id="ARBA00022692"/>
    </source>
</evidence>
<evidence type="ECO:0000313" key="8">
    <source>
        <dbReference type="Proteomes" id="UP000318199"/>
    </source>
</evidence>
<dbReference type="EMBL" id="VOBQ01000011">
    <property type="protein sequence ID" value="TWO70551.1"/>
    <property type="molecule type" value="Genomic_DNA"/>
</dbReference>
<evidence type="ECO:0000259" key="6">
    <source>
        <dbReference type="Pfam" id="PF04138"/>
    </source>
</evidence>
<proteinExistence type="predicted"/>
<evidence type="ECO:0000256" key="4">
    <source>
        <dbReference type="ARBA" id="ARBA00023136"/>
    </source>
</evidence>
<dbReference type="GO" id="GO:0016020">
    <property type="term" value="C:membrane"/>
    <property type="evidence" value="ECO:0007669"/>
    <property type="project" value="UniProtKB-SubCell"/>
</dbReference>
<reference evidence="7 8" key="1">
    <citation type="submission" date="2019-07" db="EMBL/GenBank/DDBJ databases">
        <title>Caenimonas sedimenti sp. nov., isolated from activated sludge.</title>
        <authorList>
            <person name="Xu J."/>
        </authorList>
    </citation>
    <scope>NUCLEOTIDE SEQUENCE [LARGE SCALE GENOMIC DNA]</scope>
    <source>
        <strain evidence="7 8">HX-9-20</strain>
    </source>
</reference>
<keyword evidence="4 5" id="KW-0472">Membrane</keyword>
<feature type="domain" description="GtrA/DPMS transmembrane" evidence="6">
    <location>
        <begin position="13"/>
        <end position="132"/>
    </location>
</feature>